<organism evidence="1 2">
    <name type="scientific">Pseudocercospora fuligena</name>
    <dbReference type="NCBI Taxonomy" id="685502"/>
    <lineage>
        <taxon>Eukaryota</taxon>
        <taxon>Fungi</taxon>
        <taxon>Dikarya</taxon>
        <taxon>Ascomycota</taxon>
        <taxon>Pezizomycotina</taxon>
        <taxon>Dothideomycetes</taxon>
        <taxon>Dothideomycetidae</taxon>
        <taxon>Mycosphaerellales</taxon>
        <taxon>Mycosphaerellaceae</taxon>
        <taxon>Pseudocercospora</taxon>
    </lineage>
</organism>
<dbReference type="OrthoDB" id="5793281at2759"/>
<evidence type="ECO:0008006" key="3">
    <source>
        <dbReference type="Google" id="ProtNLM"/>
    </source>
</evidence>
<dbReference type="SUPFAM" id="SSF51182">
    <property type="entry name" value="RmlC-like cupins"/>
    <property type="match status" value="1"/>
</dbReference>
<proteinExistence type="predicted"/>
<dbReference type="AlphaFoldDB" id="A0A8H6VMP9"/>
<comment type="caution">
    <text evidence="1">The sequence shown here is derived from an EMBL/GenBank/DDBJ whole genome shotgun (WGS) entry which is preliminary data.</text>
</comment>
<dbReference type="Gene3D" id="2.60.120.10">
    <property type="entry name" value="Jelly Rolls"/>
    <property type="match status" value="1"/>
</dbReference>
<evidence type="ECO:0000313" key="2">
    <source>
        <dbReference type="Proteomes" id="UP000660729"/>
    </source>
</evidence>
<dbReference type="PANTHER" id="PTHR38599:SF1">
    <property type="entry name" value="CUPIN DOMAIN PROTEIN (AFU_ORTHOLOGUE AFUA_3G13620)"/>
    <property type="match status" value="1"/>
</dbReference>
<accession>A0A8H6VMP9</accession>
<keyword evidence="2" id="KW-1185">Reference proteome</keyword>
<gene>
    <name evidence="1" type="ORF">HII31_00727</name>
</gene>
<dbReference type="Proteomes" id="UP000660729">
    <property type="component" value="Unassembled WGS sequence"/>
</dbReference>
<dbReference type="CDD" id="cd02234">
    <property type="entry name" value="cupin_BLR7677-like"/>
    <property type="match status" value="1"/>
</dbReference>
<evidence type="ECO:0000313" key="1">
    <source>
        <dbReference type="EMBL" id="KAF7198013.1"/>
    </source>
</evidence>
<name>A0A8H6VMP9_9PEZI</name>
<reference evidence="1" key="1">
    <citation type="submission" date="2020-04" db="EMBL/GenBank/DDBJ databases">
        <title>Draft genome resource of the tomato pathogen Pseudocercospora fuligena.</title>
        <authorList>
            <person name="Zaccaron A."/>
        </authorList>
    </citation>
    <scope>NUCLEOTIDE SEQUENCE</scope>
    <source>
        <strain evidence="1">PF001</strain>
    </source>
</reference>
<dbReference type="EMBL" id="JABCIY010000004">
    <property type="protein sequence ID" value="KAF7198013.1"/>
    <property type="molecule type" value="Genomic_DNA"/>
</dbReference>
<dbReference type="PANTHER" id="PTHR38599">
    <property type="entry name" value="CUPIN DOMAIN PROTEIN (AFU_ORTHOLOGUE AFUA_3G13620)"/>
    <property type="match status" value="1"/>
</dbReference>
<dbReference type="InterPro" id="IPR014710">
    <property type="entry name" value="RmlC-like_jellyroll"/>
</dbReference>
<sequence length="142" mass="15100">MSSAKVVKSDGIYHLEGRPRETFKILAHHRPSNIPGKSLIVGLVDMEPNAASPPHTHGGSAVVACSIEGTVLNQMNSSAPFEVTKGGMWYEAPGCHHVRGENASKTEKASFFAVFVVDDEVVKDGYEGLVVVDQAVIDAKAA</sequence>
<dbReference type="InterPro" id="IPR011051">
    <property type="entry name" value="RmlC_Cupin_sf"/>
</dbReference>
<protein>
    <recommendedName>
        <fullName evidence="3">Cupin 2 conserved barrel domain-containing protein</fullName>
    </recommendedName>
</protein>